<proteinExistence type="predicted"/>
<accession>A0A1X7VIK9</accession>
<feature type="transmembrane region" description="Helical" evidence="1">
    <location>
        <begin position="7"/>
        <end position="26"/>
    </location>
</feature>
<gene>
    <name evidence="3" type="primary">109580275</name>
</gene>
<dbReference type="EnsemblMetazoa" id="XM_019993290.1">
    <property type="protein sequence ID" value="XP_019848849.1"/>
    <property type="gene ID" value="LOC109580275"/>
</dbReference>
<evidence type="ECO:0000256" key="1">
    <source>
        <dbReference type="SAM" id="Phobius"/>
    </source>
</evidence>
<keyword evidence="4" id="KW-1185">Reference proteome</keyword>
<dbReference type="EnsemblMetazoa" id="Aqu2.1.39619_001">
    <property type="protein sequence ID" value="Aqu2.1.39619_001"/>
    <property type="gene ID" value="Aqu2.1.39619"/>
</dbReference>
<evidence type="ECO:0000313" key="3">
    <source>
        <dbReference type="EnsemblMetazoa" id="Aqu2.1.39619_001"/>
    </source>
</evidence>
<sequence>MFSIKKVHFYYISGLVVTVTVLYMILLHQGIIGQYNYKTEIYHNHDRKFPLKADAMIPHVNVSTSFSSDATSCVISSISNGLILDKQRHILIIGAMSLIGARLTMYLHERGYHVLGVEDMINVNNDDMKWYRWSQLIDNRIPTQIVKLSRKESLLSLLSHHSPQAVIYVPTRVDGMERNDDTVHSVLKNFVLLLMNMKSNPQVVLVSYWKTLLEKGWLTSYETILSSVYSQSSSAIVRVSNLHEPLEDTTQSTGGQWYVNDVCSIIEKALTSKQYIWDMNQCTSFTDNKQYLIPNDHLVRTDKWLEEYNKYIKRKTRNVTLGAYLSKVGMASLYGIFPMANNAHYFFSWFKSAMKHGIDVVLFHDSLSQSFSDRLKKVYHKSETVHIKPVSSIIANDQRYFFFYDYLLKHPEIDMLLVTDIRDVTFRNNPVHIMTVIGKDNFFAGFDIPFNTDIRTHPQGELVQRCFPHYPHDEVKRSYGVLNNGVLGGKRSTLLTVMARLLLDIETSNRFGNTCCDMPSLQYILHNVFFEKTFVGYPYNSAFYTQTVGPRGLAIEHKLEFG</sequence>
<dbReference type="KEGG" id="aqu:109580275"/>
<dbReference type="InParanoid" id="A0A1X7VIK9"/>
<organism evidence="3">
    <name type="scientific">Amphimedon queenslandica</name>
    <name type="common">Sponge</name>
    <dbReference type="NCBI Taxonomy" id="400682"/>
    <lineage>
        <taxon>Eukaryota</taxon>
        <taxon>Metazoa</taxon>
        <taxon>Porifera</taxon>
        <taxon>Demospongiae</taxon>
        <taxon>Heteroscleromorpha</taxon>
        <taxon>Haplosclerida</taxon>
        <taxon>Niphatidae</taxon>
        <taxon>Amphimedon</taxon>
    </lineage>
</organism>
<keyword evidence="1" id="KW-0472">Membrane</keyword>
<dbReference type="InterPro" id="IPR001509">
    <property type="entry name" value="Epimerase_deHydtase"/>
</dbReference>
<dbReference type="OrthoDB" id="6324577at2759"/>
<protein>
    <recommendedName>
        <fullName evidence="2">NAD-dependent epimerase/dehydratase domain-containing protein</fullName>
    </recommendedName>
</protein>
<keyword evidence="1" id="KW-0812">Transmembrane</keyword>
<evidence type="ECO:0000259" key="2">
    <source>
        <dbReference type="Pfam" id="PF01370"/>
    </source>
</evidence>
<dbReference type="InterPro" id="IPR036291">
    <property type="entry name" value="NAD(P)-bd_dom_sf"/>
</dbReference>
<evidence type="ECO:0000313" key="4">
    <source>
        <dbReference type="Proteomes" id="UP000007879"/>
    </source>
</evidence>
<feature type="domain" description="NAD-dependent epimerase/dehydratase" evidence="2">
    <location>
        <begin position="90"/>
        <end position="198"/>
    </location>
</feature>
<reference evidence="3" key="2">
    <citation type="submission" date="2017-05" db="UniProtKB">
        <authorList>
            <consortium name="EnsemblMetazoa"/>
        </authorList>
    </citation>
    <scope>IDENTIFICATION</scope>
</reference>
<dbReference type="Gene3D" id="3.40.50.720">
    <property type="entry name" value="NAD(P)-binding Rossmann-like Domain"/>
    <property type="match status" value="1"/>
</dbReference>
<name>A0A1X7VIK9_AMPQE</name>
<dbReference type="AlphaFoldDB" id="A0A1X7VIK9"/>
<dbReference type="SUPFAM" id="SSF51735">
    <property type="entry name" value="NAD(P)-binding Rossmann-fold domains"/>
    <property type="match status" value="1"/>
</dbReference>
<reference evidence="4" key="1">
    <citation type="journal article" date="2010" name="Nature">
        <title>The Amphimedon queenslandica genome and the evolution of animal complexity.</title>
        <authorList>
            <person name="Srivastava M."/>
            <person name="Simakov O."/>
            <person name="Chapman J."/>
            <person name="Fahey B."/>
            <person name="Gauthier M.E."/>
            <person name="Mitros T."/>
            <person name="Richards G.S."/>
            <person name="Conaco C."/>
            <person name="Dacre M."/>
            <person name="Hellsten U."/>
            <person name="Larroux C."/>
            <person name="Putnam N.H."/>
            <person name="Stanke M."/>
            <person name="Adamska M."/>
            <person name="Darling A."/>
            <person name="Degnan S.M."/>
            <person name="Oakley T.H."/>
            <person name="Plachetzki D.C."/>
            <person name="Zhai Y."/>
            <person name="Adamski M."/>
            <person name="Calcino A."/>
            <person name="Cummins S.F."/>
            <person name="Goodstein D.M."/>
            <person name="Harris C."/>
            <person name="Jackson D.J."/>
            <person name="Leys S.P."/>
            <person name="Shu S."/>
            <person name="Woodcroft B.J."/>
            <person name="Vervoort M."/>
            <person name="Kosik K.S."/>
            <person name="Manning G."/>
            <person name="Degnan B.M."/>
            <person name="Rokhsar D.S."/>
        </authorList>
    </citation>
    <scope>NUCLEOTIDE SEQUENCE [LARGE SCALE GENOMIC DNA]</scope>
</reference>
<dbReference type="Proteomes" id="UP000007879">
    <property type="component" value="Unassembled WGS sequence"/>
</dbReference>
<dbReference type="Pfam" id="PF01370">
    <property type="entry name" value="Epimerase"/>
    <property type="match status" value="1"/>
</dbReference>
<keyword evidence="1" id="KW-1133">Transmembrane helix</keyword>